<feature type="compositionally biased region" description="Polar residues" evidence="1">
    <location>
        <begin position="61"/>
        <end position="70"/>
    </location>
</feature>
<proteinExistence type="predicted"/>
<dbReference type="STRING" id="1798709.A2538_02680"/>
<evidence type="ECO:0000313" key="2">
    <source>
        <dbReference type="EMBL" id="OGH93762.1"/>
    </source>
</evidence>
<feature type="region of interest" description="Disordered" evidence="1">
    <location>
        <begin position="61"/>
        <end position="86"/>
    </location>
</feature>
<gene>
    <name evidence="2" type="ORF">A2538_02680</name>
</gene>
<evidence type="ECO:0000313" key="3">
    <source>
        <dbReference type="Proteomes" id="UP000178254"/>
    </source>
</evidence>
<accession>A0A1F6PC73</accession>
<organism evidence="2 3">
    <name type="scientific">Candidatus Magasanikbacteria bacterium RIFOXYD2_FULL_41_14</name>
    <dbReference type="NCBI Taxonomy" id="1798709"/>
    <lineage>
        <taxon>Bacteria</taxon>
        <taxon>Candidatus Magasanikiibacteriota</taxon>
    </lineage>
</organism>
<evidence type="ECO:0000256" key="1">
    <source>
        <dbReference type="SAM" id="MobiDB-lite"/>
    </source>
</evidence>
<reference evidence="2 3" key="1">
    <citation type="journal article" date="2016" name="Nat. Commun.">
        <title>Thousands of microbial genomes shed light on interconnected biogeochemical processes in an aquifer system.</title>
        <authorList>
            <person name="Anantharaman K."/>
            <person name="Brown C.T."/>
            <person name="Hug L.A."/>
            <person name="Sharon I."/>
            <person name="Castelle C.J."/>
            <person name="Probst A.J."/>
            <person name="Thomas B.C."/>
            <person name="Singh A."/>
            <person name="Wilkins M.J."/>
            <person name="Karaoz U."/>
            <person name="Brodie E.L."/>
            <person name="Williams K.H."/>
            <person name="Hubbard S.S."/>
            <person name="Banfield J.F."/>
        </authorList>
    </citation>
    <scope>NUCLEOTIDE SEQUENCE [LARGE SCALE GENOMIC DNA]</scope>
</reference>
<protein>
    <submittedName>
        <fullName evidence="2">Uncharacterized protein</fullName>
    </submittedName>
</protein>
<feature type="region of interest" description="Disordered" evidence="1">
    <location>
        <begin position="259"/>
        <end position="283"/>
    </location>
</feature>
<name>A0A1F6PC73_9BACT</name>
<feature type="compositionally biased region" description="Low complexity" evidence="1">
    <location>
        <begin position="73"/>
        <end position="85"/>
    </location>
</feature>
<comment type="caution">
    <text evidence="2">The sequence shown here is derived from an EMBL/GenBank/DDBJ whole genome shotgun (WGS) entry which is preliminary data.</text>
</comment>
<dbReference type="Proteomes" id="UP000178254">
    <property type="component" value="Unassembled WGS sequence"/>
</dbReference>
<sequence>MKNHHMVLLRVLGLAVVVLVFSPVAVFCYDVYGGGYDSYTGSYDSYGVDYDNSAWTPSVPSTDNSYSSGDTAGISGPTGSGSSSGVAVNATTKVDFKDTSGSGYGAVFYNSSGALESRALVDWDKRLVYVKSGSKPDYTKVVGEVKAINWITDGYEGSWGYIDTTALENYFKPVTPAPASTPAVSSGPNFASSAPTGARLVTISNGYVYDTNTKAEISYAMPEESSGKIYNRESSAEIGKMLSVTTGYLDEYTNVSSGSVATGSNNSGTGTQSSSATTPTAGTVSNNIANTATKVATPVTASNNSSGAMSATVANEAVSVENSNTSIPTGAQEVFAKYADGSYVVYDKATGAPIPEAYYNGTDKTIYYGNSDQTYGKILANNAGYVEPNMFDVATSGEAMIATRSTEEATSNSASPDSSKKVQAVGIGAAMGNLVKAVTNVFSELFKSIFSIFKK</sequence>
<dbReference type="AlphaFoldDB" id="A0A1F6PC73"/>
<dbReference type="EMBL" id="MFRE01000022">
    <property type="protein sequence ID" value="OGH93762.1"/>
    <property type="molecule type" value="Genomic_DNA"/>
</dbReference>